<dbReference type="AlphaFoldDB" id="A0A4R3SZJ3"/>
<dbReference type="GO" id="GO:0009253">
    <property type="term" value="P:peptidoglycan catabolic process"/>
    <property type="evidence" value="ECO:0007669"/>
    <property type="project" value="InterPro"/>
</dbReference>
<dbReference type="Gene3D" id="3.40.630.40">
    <property type="entry name" value="Zn-dependent exopeptidases"/>
    <property type="match status" value="1"/>
</dbReference>
<keyword evidence="4" id="KW-1185">Reference proteome</keyword>
<dbReference type="InterPro" id="IPR002508">
    <property type="entry name" value="MurNAc-LAA_cat"/>
</dbReference>
<dbReference type="GO" id="GO:0030288">
    <property type="term" value="C:outer membrane-bounded periplasmic space"/>
    <property type="evidence" value="ECO:0007669"/>
    <property type="project" value="TreeGrafter"/>
</dbReference>
<dbReference type="SMART" id="SM00646">
    <property type="entry name" value="Ami_3"/>
    <property type="match status" value="1"/>
</dbReference>
<evidence type="ECO:0000313" key="4">
    <source>
        <dbReference type="Proteomes" id="UP000295773"/>
    </source>
</evidence>
<dbReference type="CDD" id="cd02696">
    <property type="entry name" value="MurNAc-LAA"/>
    <property type="match status" value="1"/>
</dbReference>
<organism evidence="3 4">
    <name type="scientific">Longicatena caecimuris</name>
    <dbReference type="NCBI Taxonomy" id="1796635"/>
    <lineage>
        <taxon>Bacteria</taxon>
        <taxon>Bacillati</taxon>
        <taxon>Bacillota</taxon>
        <taxon>Erysipelotrichia</taxon>
        <taxon>Erysipelotrichales</taxon>
        <taxon>Erysipelotrichaceae</taxon>
        <taxon>Longicatena</taxon>
    </lineage>
</organism>
<protein>
    <submittedName>
        <fullName evidence="3">N-acetylmuramoyl-L-alanine amidase</fullName>
    </submittedName>
</protein>
<comment type="caution">
    <text evidence="3">The sequence shown here is derived from an EMBL/GenBank/DDBJ whole genome shotgun (WGS) entry which is preliminary data.</text>
</comment>
<accession>A0A4R3SZJ3</accession>
<keyword evidence="1" id="KW-0378">Hydrolase</keyword>
<dbReference type="Pfam" id="PF01520">
    <property type="entry name" value="Amidase_3"/>
    <property type="match status" value="1"/>
</dbReference>
<dbReference type="GO" id="GO:0008745">
    <property type="term" value="F:N-acetylmuramoyl-L-alanine amidase activity"/>
    <property type="evidence" value="ECO:0007669"/>
    <property type="project" value="InterPro"/>
</dbReference>
<dbReference type="InterPro" id="IPR050695">
    <property type="entry name" value="N-acetylmuramoyl_amidase_3"/>
</dbReference>
<proteinExistence type="predicted"/>
<dbReference type="EMBL" id="SMBP01000027">
    <property type="protein sequence ID" value="TCU53687.1"/>
    <property type="molecule type" value="Genomic_DNA"/>
</dbReference>
<dbReference type="PANTHER" id="PTHR30404">
    <property type="entry name" value="N-ACETYLMURAMOYL-L-ALANINE AMIDASE"/>
    <property type="match status" value="1"/>
</dbReference>
<feature type="domain" description="MurNAc-LAA" evidence="2">
    <location>
        <begin position="99"/>
        <end position="207"/>
    </location>
</feature>
<dbReference type="PANTHER" id="PTHR30404:SF0">
    <property type="entry name" value="N-ACETYLMURAMOYL-L-ALANINE AMIDASE AMIC"/>
    <property type="match status" value="1"/>
</dbReference>
<evidence type="ECO:0000313" key="3">
    <source>
        <dbReference type="EMBL" id="TCU53687.1"/>
    </source>
</evidence>
<sequence length="214" mass="24048">MRKKTLKYMIVTVGTLLIATRLFQQKAPAYDKCEVILDAGHGGQDSGAVYGGFMEKDFNLEMAHEVRRCLEQKGIKVHMTRYKDEALGENELSDLKRRVQLANHTSCKYFVSLHANASNNHLAHGFEIYTNKKGTALANAVSAALATQKDIRNNGVFDGNRLYVVRNTLMNSILIEVGYLDQTTDKQILNHPDKRKALAKLIAEGIFQEMKNCD</sequence>
<dbReference type="RefSeq" id="WP_008979656.1">
    <property type="nucleotide sequence ID" value="NZ_DBGDHU010000024.1"/>
</dbReference>
<dbReference type="Proteomes" id="UP000295773">
    <property type="component" value="Unassembled WGS sequence"/>
</dbReference>
<evidence type="ECO:0000256" key="1">
    <source>
        <dbReference type="ARBA" id="ARBA00022801"/>
    </source>
</evidence>
<evidence type="ECO:0000259" key="2">
    <source>
        <dbReference type="SMART" id="SM00646"/>
    </source>
</evidence>
<dbReference type="SUPFAM" id="SSF53187">
    <property type="entry name" value="Zn-dependent exopeptidases"/>
    <property type="match status" value="1"/>
</dbReference>
<reference evidence="3 4" key="1">
    <citation type="submission" date="2019-03" db="EMBL/GenBank/DDBJ databases">
        <title>Genomic Encyclopedia of Type Strains, Phase IV (KMG-IV): sequencing the most valuable type-strain genomes for metagenomic binning, comparative biology and taxonomic classification.</title>
        <authorList>
            <person name="Goeker M."/>
        </authorList>
    </citation>
    <scope>NUCLEOTIDE SEQUENCE [LARGE SCALE GENOMIC DNA]</scope>
    <source>
        <strain evidence="3 4">DSM 29481</strain>
    </source>
</reference>
<name>A0A4R3SZJ3_9FIRM</name>
<gene>
    <name evidence="3" type="ORF">EDD61_12725</name>
</gene>